<dbReference type="Proteomes" id="UP000249324">
    <property type="component" value="Unassembled WGS sequence"/>
</dbReference>
<evidence type="ECO:0000313" key="1">
    <source>
        <dbReference type="EMBL" id="MFO7193678.1"/>
    </source>
</evidence>
<sequence length="46" mass="4818">MTGILLVLFFVISQPGQSAAMVHNILGMLQDAAESLIAFVSNVVNG</sequence>
<dbReference type="AlphaFoldDB" id="A0ABD6FJN3"/>
<accession>A0ABD6FJN3</accession>
<organism evidence="1 2">
    <name type="scientific">Thermocrispum agreste</name>
    <dbReference type="NCBI Taxonomy" id="37925"/>
    <lineage>
        <taxon>Bacteria</taxon>
        <taxon>Bacillati</taxon>
        <taxon>Actinomycetota</taxon>
        <taxon>Actinomycetes</taxon>
        <taxon>Pseudonocardiales</taxon>
        <taxon>Pseudonocardiaceae</taxon>
        <taxon>Thermocrispum</taxon>
    </lineage>
</organism>
<reference evidence="1 2" key="1">
    <citation type="journal article" date="2021" name="BMC Genomics">
        <title>Genome-resolved metagenome and metatranscriptome analyses of thermophilic composting reveal key bacterial players and their metabolic interactions.</title>
        <authorList>
            <person name="Braga L.P.P."/>
            <person name="Pereira R.V."/>
            <person name="Martins L.F."/>
            <person name="Moura L.M.S."/>
            <person name="Sanchez F.B."/>
            <person name="Patane J.S.L."/>
            <person name="da Silva A.M."/>
            <person name="Setubal J.C."/>
        </authorList>
    </citation>
    <scope>NUCLEOTIDE SEQUENCE [LARGE SCALE GENOMIC DNA]</scope>
    <source>
        <strain evidence="1">ZC4RG45</strain>
    </source>
</reference>
<name>A0ABD6FJN3_9PSEU</name>
<comment type="caution">
    <text evidence="1">The sequence shown here is derived from an EMBL/GenBank/DDBJ whole genome shotgun (WGS) entry which is preliminary data.</text>
</comment>
<proteinExistence type="predicted"/>
<gene>
    <name evidence="1" type="ORF">DIU77_015660</name>
</gene>
<protein>
    <submittedName>
        <fullName evidence="1">Uncharacterized protein</fullName>
    </submittedName>
</protein>
<evidence type="ECO:0000313" key="2">
    <source>
        <dbReference type="Proteomes" id="UP000249324"/>
    </source>
</evidence>
<dbReference type="EMBL" id="QGUI02000254">
    <property type="protein sequence ID" value="MFO7193678.1"/>
    <property type="molecule type" value="Genomic_DNA"/>
</dbReference>